<name>A0A6J6YJU9_9ZZZZ</name>
<sequence>MKSSKFRPLVVIACLAAVSVMAAGCSSNEDEAASSSTTTTEKPVAPLAGPPEPTKVATPAVEGPITTGSGQAVLGPPKFDLSTVGYTQEEFFISGDATSYTSAQPLSEDGKWSATPDTSAPYTSRIVVRRPANEADFDGTVVVEWLNVSGGLDADPDWTYTHTEIIRSGSAWVGVSAQRVGIYGGGSSLGASLALKNADPVRYEPLVHPGDDYSYDIFSQAGAAVWFDALKVLGGFEPTTVLAAGESQSAFRLTTYVNAIAPLADVYDGYLVHSRAAKGAPLATEPATPVPAPDPTLSRTDLKVPVLVFSSETDLVGAGLGYARARQPDTAFFAGWEVPGTAHADAYSLGIGDKDDGSGVADAELFAAMSTPPASVYFGIINCSSPINAGPHTYVVRSALAALRTWAITGQAPAAMPQLDLDTAQTNYVRNEFGIAEGGIRTPQVDVPIATLSGLGQEGQSFCGLFGTTVPFTAEQLAAQYPDHQSFVTAWNTSLDASVKAGAILQDDADQLRTVAANSAIGG</sequence>
<dbReference type="Pfam" id="PF20091">
    <property type="entry name" value="Abhydrolase_10"/>
    <property type="match status" value="1"/>
</dbReference>
<gene>
    <name evidence="3" type="ORF">UFOPK3046_01072</name>
</gene>
<evidence type="ECO:0000256" key="1">
    <source>
        <dbReference type="SAM" id="MobiDB-lite"/>
    </source>
</evidence>
<dbReference type="EMBL" id="CAFAAQ010000090">
    <property type="protein sequence ID" value="CAB4809801.1"/>
    <property type="molecule type" value="Genomic_DNA"/>
</dbReference>
<dbReference type="InterPro" id="IPR045394">
    <property type="entry name" value="Abhydrolase_dom"/>
</dbReference>
<dbReference type="AlphaFoldDB" id="A0A6J6YJU9"/>
<evidence type="ECO:0000313" key="3">
    <source>
        <dbReference type="EMBL" id="CAB4809801.1"/>
    </source>
</evidence>
<evidence type="ECO:0000259" key="2">
    <source>
        <dbReference type="Pfam" id="PF20091"/>
    </source>
</evidence>
<dbReference type="PROSITE" id="PS51257">
    <property type="entry name" value="PROKAR_LIPOPROTEIN"/>
    <property type="match status" value="1"/>
</dbReference>
<accession>A0A6J6YJU9</accession>
<reference evidence="3" key="1">
    <citation type="submission" date="2020-05" db="EMBL/GenBank/DDBJ databases">
        <authorList>
            <person name="Chiriac C."/>
            <person name="Salcher M."/>
            <person name="Ghai R."/>
            <person name="Kavagutti S V."/>
        </authorList>
    </citation>
    <scope>NUCLEOTIDE SEQUENCE</scope>
</reference>
<feature type="domain" description="Alpha/beta hydrolase" evidence="2">
    <location>
        <begin position="61"/>
        <end position="512"/>
    </location>
</feature>
<feature type="region of interest" description="Disordered" evidence="1">
    <location>
        <begin position="29"/>
        <end position="60"/>
    </location>
</feature>
<protein>
    <submittedName>
        <fullName evidence="3">Unannotated protein</fullName>
    </submittedName>
</protein>
<proteinExistence type="predicted"/>
<organism evidence="3">
    <name type="scientific">freshwater metagenome</name>
    <dbReference type="NCBI Taxonomy" id="449393"/>
    <lineage>
        <taxon>unclassified sequences</taxon>
        <taxon>metagenomes</taxon>
        <taxon>ecological metagenomes</taxon>
    </lineage>
</organism>